<proteinExistence type="inferred from homology"/>
<dbReference type="Proteomes" id="UP001163105">
    <property type="component" value="Unassembled WGS sequence"/>
</dbReference>
<dbReference type="GO" id="GO:0016874">
    <property type="term" value="F:ligase activity"/>
    <property type="evidence" value="ECO:0007669"/>
    <property type="project" value="UniProtKB-KW"/>
</dbReference>
<evidence type="ECO:0000256" key="1">
    <source>
        <dbReference type="ARBA" id="ARBA00010454"/>
    </source>
</evidence>
<feature type="domain" description="Pep3/Vps18 RING C-terminal" evidence="10">
    <location>
        <begin position="1179"/>
        <end position="1265"/>
    </location>
</feature>
<dbReference type="GO" id="GO:0006904">
    <property type="term" value="P:vesicle docking involved in exocytosis"/>
    <property type="evidence" value="ECO:0007669"/>
    <property type="project" value="TreeGrafter"/>
</dbReference>
<evidence type="ECO:0000256" key="5">
    <source>
        <dbReference type="ARBA" id="ARBA00023136"/>
    </source>
</evidence>
<keyword evidence="3" id="KW-0863">Zinc-finger</keyword>
<dbReference type="InterPro" id="IPR000547">
    <property type="entry name" value="Clathrin_H-chain/VPS_repeat"/>
</dbReference>
<dbReference type="CDD" id="cd16462">
    <property type="entry name" value="RING-H2_Pep3p-like"/>
    <property type="match status" value="1"/>
</dbReference>
<accession>A0AB34G093</accession>
<organism evidence="11 12">
    <name type="scientific">Purpureocillium lavendulum</name>
    <dbReference type="NCBI Taxonomy" id="1247861"/>
    <lineage>
        <taxon>Eukaryota</taxon>
        <taxon>Fungi</taxon>
        <taxon>Dikarya</taxon>
        <taxon>Ascomycota</taxon>
        <taxon>Pezizomycotina</taxon>
        <taxon>Sordariomycetes</taxon>
        <taxon>Hypocreomycetidae</taxon>
        <taxon>Hypocreales</taxon>
        <taxon>Ophiocordycipitaceae</taxon>
        <taxon>Purpureocillium</taxon>
    </lineage>
</organism>
<keyword evidence="8" id="KW-0175">Coiled coil</keyword>
<comment type="caution">
    <text evidence="11">The sequence shown here is derived from an EMBL/GenBank/DDBJ whole genome shotgun (WGS) entry which is preliminary data.</text>
</comment>
<evidence type="ECO:0000256" key="3">
    <source>
        <dbReference type="ARBA" id="ARBA00022771"/>
    </source>
</evidence>
<comment type="similarity">
    <text evidence="1">Belongs to the VPS18 family.</text>
</comment>
<name>A0AB34G093_9HYPO</name>
<sequence>MTLRNAADLVQGALNAAVRVVIPVTLELDEEYVLERGAQARAAVDAREVEAKLPEAAQDVGEGAGRGVRDGEGHERLAAAAVGPRGGGGGGLLLEAPVVGDGGVGADDEEARRVVLAVLYRLAEVVEAVERGGELVGDGGPGARLVLADNLGGLARGADVEDLDALEVRRDEGVALPKRLRVRVQALDVLDAAERLGPWLGRRRVRGRRRAGARSVGVVLGGGERVWVLAADEAVVHVDEDFTVDGDVLVAAIPVRQVVQGEDDGAIGRVLKRHYPREDLAVLDLVEDICHDGVRKHTSRCEDRRPDTPGAEHDKLLGTAMSLDINDGFLAAANQGASADDELPIFTVERVQLQFSIAADFVAAQVANNVIILALSNGRILRIDLNRPEDIDDIDLPKKASDIGVIRRMFLDPTASHLIVCTALGENYYLHSQSKHPRPLGRLRGVAIESVAWNPSLPTASTREILIGASDGNIYETFIETSNEFYKKEVKHLTNLHKLPDGAITGLWVDNLNGKSDIRRVVIATQTRLFHLVGRIGHGHDGTGSVYTRLFESEQPVVHELSRTQPGAYSTLTVSPDPPEVNPYADDAPDRAFAWLSSQGVFHGKLLNTPADNSLGSRVFSDCKMLPRAQIVSSESSGRRRPTSEAIDALALTQWHIVSLVGGRVIATNRLTGDMVSEHDVLGAGQRPIGFSVDIQKNTFWLFTSEEIYEIVVRDEDRNIWEIMMKGKQFEPALRQAHTQKQKETVAAAYGDHLAKKGHWNEAATVYGRSNKPFEDIALSLIDNNQPDALRQFLLTKLATTKKSSIMQRMMVAGWLVEVFMSKLNSLDDTIITQAELAENLNTAESRKLLESVRKEFQDFVTKYKNDLDRKMVYDVISSHGRETELLFFANTVKDYNYVLSYWVQRERWEEALNVLKKQTDPEVFYRYSSVLMTHAAQEMVDILMRQSDLKPRSLIPALLEYNRNFGGEANVQNQAVRYLNYVVFQLNSKETAVHNTLVSIYASRPSKDESDLLSYLQAQGDEPRYDPDFALRLCIQHHRTLSCVHIYTSMGQYLQAVDLALSHNEVELASVIADRPMSNPQLRKRLWLAVARRVISRSDGIKTAIEFLKRCDLLKIEDLIPFFPDFVVIDDFKEEICGALEDYSRNIDSLKKEMDESSQTATNIKMDIAALDHRYAIVEPGEKCYVCGLPLLSRQFFVFPCQHSFHSDCMGRKVLEQSGMSKSGRIKELQMQIHKGLVSGAKKEAVVAELDSLVASACDFAIKRIDEPFITSNDKPGEWAL</sequence>
<feature type="repeat" description="CHCR" evidence="7">
    <location>
        <begin position="947"/>
        <end position="1100"/>
    </location>
</feature>
<feature type="domain" description="Pep3/Vps18 beta-propeller" evidence="9">
    <location>
        <begin position="344"/>
        <end position="713"/>
    </location>
</feature>
<evidence type="ECO:0000313" key="12">
    <source>
        <dbReference type="Proteomes" id="UP001163105"/>
    </source>
</evidence>
<keyword evidence="2" id="KW-0479">Metal-binding</keyword>
<protein>
    <submittedName>
        <fullName evidence="11">Phenylalanine-tRNA ligase beta subunit</fullName>
    </submittedName>
</protein>
<evidence type="ECO:0000259" key="10">
    <source>
        <dbReference type="Pfam" id="PF26148"/>
    </source>
</evidence>
<evidence type="ECO:0000259" key="9">
    <source>
        <dbReference type="Pfam" id="PF05131"/>
    </source>
</evidence>
<feature type="coiled-coil region" evidence="8">
    <location>
        <begin position="1134"/>
        <end position="1168"/>
    </location>
</feature>
<dbReference type="GO" id="GO:0030897">
    <property type="term" value="C:HOPS complex"/>
    <property type="evidence" value="ECO:0007669"/>
    <property type="project" value="TreeGrafter"/>
</dbReference>
<keyword evidence="11" id="KW-0436">Ligase</keyword>
<dbReference type="PROSITE" id="PS50236">
    <property type="entry name" value="CHCR"/>
    <property type="match status" value="1"/>
</dbReference>
<dbReference type="GO" id="GO:0007033">
    <property type="term" value="P:vacuole organization"/>
    <property type="evidence" value="ECO:0007669"/>
    <property type="project" value="TreeGrafter"/>
</dbReference>
<dbReference type="GO" id="GO:0007032">
    <property type="term" value="P:endosome organization"/>
    <property type="evidence" value="ECO:0007669"/>
    <property type="project" value="TreeGrafter"/>
</dbReference>
<comment type="subcellular location">
    <subcellularLocation>
        <location evidence="6">Endomembrane system</location>
        <topology evidence="6">Peripheral membrane protein</topology>
        <orientation evidence="6">Cytoplasmic side</orientation>
    </subcellularLocation>
</comment>
<dbReference type="GO" id="GO:0030674">
    <property type="term" value="F:protein-macromolecule adaptor activity"/>
    <property type="evidence" value="ECO:0007669"/>
    <property type="project" value="TreeGrafter"/>
</dbReference>
<dbReference type="PANTHER" id="PTHR23323">
    <property type="entry name" value="VACUOLAR PROTEIN SORTING-ASSOCIATED PROTEIN"/>
    <property type="match status" value="1"/>
</dbReference>
<evidence type="ECO:0000256" key="7">
    <source>
        <dbReference type="PROSITE-ProRule" id="PRU01006"/>
    </source>
</evidence>
<keyword evidence="4" id="KW-0862">Zinc</keyword>
<dbReference type="InterPro" id="IPR058919">
    <property type="entry name" value="Pep3/Vps18_RING_C"/>
</dbReference>
<evidence type="ECO:0000256" key="4">
    <source>
        <dbReference type="ARBA" id="ARBA00022833"/>
    </source>
</evidence>
<dbReference type="InterPro" id="IPR007810">
    <property type="entry name" value="Pep3/Vps18_beta-prop"/>
</dbReference>
<dbReference type="GO" id="GO:0048284">
    <property type="term" value="P:organelle fusion"/>
    <property type="evidence" value="ECO:0007669"/>
    <property type="project" value="TreeGrafter"/>
</dbReference>
<dbReference type="EMBL" id="JAQHRD010000002">
    <property type="protein sequence ID" value="KAJ6444698.1"/>
    <property type="molecule type" value="Genomic_DNA"/>
</dbReference>
<dbReference type="GO" id="GO:0008270">
    <property type="term" value="F:zinc ion binding"/>
    <property type="evidence" value="ECO:0007669"/>
    <property type="project" value="UniProtKB-KW"/>
</dbReference>
<evidence type="ECO:0000256" key="8">
    <source>
        <dbReference type="SAM" id="Coils"/>
    </source>
</evidence>
<dbReference type="Pfam" id="PF05131">
    <property type="entry name" value="Pep3_Vps18"/>
    <property type="match status" value="1"/>
</dbReference>
<dbReference type="Pfam" id="PF26148">
    <property type="entry name" value="VPS18_RING_C"/>
    <property type="match status" value="1"/>
</dbReference>
<dbReference type="GO" id="GO:0006886">
    <property type="term" value="P:intracellular protein transport"/>
    <property type="evidence" value="ECO:0007669"/>
    <property type="project" value="UniProtKB-UniRule"/>
</dbReference>
<dbReference type="GO" id="GO:0005768">
    <property type="term" value="C:endosome"/>
    <property type="evidence" value="ECO:0007669"/>
    <property type="project" value="TreeGrafter"/>
</dbReference>
<reference evidence="11" key="1">
    <citation type="submission" date="2023-01" db="EMBL/GenBank/DDBJ databases">
        <title>The growth and conidiation of Purpureocillium lavendulum are regulated by nitrogen source and histone H3K14 acetylation.</title>
        <authorList>
            <person name="Tang P."/>
            <person name="Han J."/>
            <person name="Zhang C."/>
            <person name="Tang P."/>
            <person name="Qi F."/>
            <person name="Zhang K."/>
            <person name="Liang L."/>
        </authorList>
    </citation>
    <scope>NUCLEOTIDE SEQUENCE</scope>
    <source>
        <strain evidence="11">YMF1.00683</strain>
    </source>
</reference>
<keyword evidence="5" id="KW-0472">Membrane</keyword>
<evidence type="ECO:0000313" key="11">
    <source>
        <dbReference type="EMBL" id="KAJ6444698.1"/>
    </source>
</evidence>
<evidence type="ECO:0000256" key="6">
    <source>
        <dbReference type="ARBA" id="ARBA00029433"/>
    </source>
</evidence>
<dbReference type="PANTHER" id="PTHR23323:SF26">
    <property type="entry name" value="VACUOLAR PROTEIN SORTING-ASSOCIATED PROTEIN 18 HOMOLOG"/>
    <property type="match status" value="1"/>
</dbReference>
<keyword evidence="12" id="KW-1185">Reference proteome</keyword>
<gene>
    <name evidence="11" type="primary">VPS18</name>
    <name evidence="11" type="ORF">O9K51_03094</name>
</gene>
<evidence type="ECO:0000256" key="2">
    <source>
        <dbReference type="ARBA" id="ARBA00022723"/>
    </source>
</evidence>